<evidence type="ECO:0000313" key="7">
    <source>
        <dbReference type="Proteomes" id="UP000007148"/>
    </source>
</evidence>
<dbReference type="SUPFAM" id="SSF110581">
    <property type="entry name" value="Indigoidine synthase A-like"/>
    <property type="match status" value="1"/>
</dbReference>
<proteinExistence type="predicted"/>
<dbReference type="Gene3D" id="3.40.1790.10">
    <property type="entry name" value="Indigoidine synthase domain"/>
    <property type="match status" value="1"/>
</dbReference>
<sequence>MPRPTNLETALALEQCVRESGAIPATIGIVRGRIHVGLSQHQLELLADTKNTVSSKISRRDIAAVCAKRGNGGTTIAGTMVIAHLAGIKIFATGGLGGVHRGGENSLDISADLTELGRTPVTVFAGNTRSSRYHLW</sequence>
<accession>G4TB55</accession>
<evidence type="ECO:0000313" key="6">
    <source>
        <dbReference type="EMBL" id="CCA68567.1"/>
    </source>
</evidence>
<dbReference type="OMA" id="MVIAHLA"/>
<dbReference type="HOGENOM" id="CLU_012201_2_1_1"/>
<keyword evidence="2" id="KW-0378">Hydrolase</keyword>
<dbReference type="GO" id="GO:0046872">
    <property type="term" value="F:metal ion binding"/>
    <property type="evidence" value="ECO:0007669"/>
    <property type="project" value="UniProtKB-KW"/>
</dbReference>
<dbReference type="InterPro" id="IPR007342">
    <property type="entry name" value="PsuG"/>
</dbReference>
<evidence type="ECO:0000256" key="1">
    <source>
        <dbReference type="ARBA" id="ARBA00022723"/>
    </source>
</evidence>
<dbReference type="GO" id="GO:0016798">
    <property type="term" value="F:hydrolase activity, acting on glycosyl bonds"/>
    <property type="evidence" value="ECO:0007669"/>
    <property type="project" value="UniProtKB-KW"/>
</dbReference>
<organism evidence="6 7">
    <name type="scientific">Serendipita indica (strain DSM 11827)</name>
    <name type="common">Root endophyte fungus</name>
    <name type="synonym">Piriformospora indica</name>
    <dbReference type="NCBI Taxonomy" id="1109443"/>
    <lineage>
        <taxon>Eukaryota</taxon>
        <taxon>Fungi</taxon>
        <taxon>Dikarya</taxon>
        <taxon>Basidiomycota</taxon>
        <taxon>Agaricomycotina</taxon>
        <taxon>Agaricomycetes</taxon>
        <taxon>Sebacinales</taxon>
        <taxon>Serendipitaceae</taxon>
        <taxon>Serendipita</taxon>
    </lineage>
</organism>
<protein>
    <submittedName>
        <fullName evidence="6">Uncharacterized protein</fullName>
    </submittedName>
</protein>
<dbReference type="OrthoDB" id="198885at2759"/>
<name>G4TB55_SERID</name>
<keyword evidence="4" id="KW-0456">Lyase</keyword>
<evidence type="ECO:0000256" key="5">
    <source>
        <dbReference type="ARBA" id="ARBA00023295"/>
    </source>
</evidence>
<keyword evidence="7" id="KW-1185">Reference proteome</keyword>
<reference evidence="6 7" key="1">
    <citation type="journal article" date="2011" name="PLoS Pathog.">
        <title>Endophytic Life Strategies Decoded by Genome and Transcriptome Analyses of the Mutualistic Root Symbiont Piriformospora indica.</title>
        <authorList>
            <person name="Zuccaro A."/>
            <person name="Lahrmann U."/>
            <person name="Guldener U."/>
            <person name="Langen G."/>
            <person name="Pfiffi S."/>
            <person name="Biedenkopf D."/>
            <person name="Wong P."/>
            <person name="Samans B."/>
            <person name="Grimm C."/>
            <person name="Basiewicz M."/>
            <person name="Murat C."/>
            <person name="Martin F."/>
            <person name="Kogel K.H."/>
        </authorList>
    </citation>
    <scope>NUCLEOTIDE SEQUENCE [LARGE SCALE GENOMIC DNA]</scope>
    <source>
        <strain evidence="6 7">DSM 11827</strain>
    </source>
</reference>
<comment type="caution">
    <text evidence="6">The sequence shown here is derived from an EMBL/GenBank/DDBJ whole genome shotgun (WGS) entry which is preliminary data.</text>
</comment>
<dbReference type="PANTHER" id="PTHR42909:SF1">
    <property type="entry name" value="CARBOHYDRATE KINASE PFKB DOMAIN-CONTAINING PROTEIN"/>
    <property type="match status" value="1"/>
</dbReference>
<evidence type="ECO:0000256" key="4">
    <source>
        <dbReference type="ARBA" id="ARBA00023239"/>
    </source>
</evidence>
<dbReference type="InterPro" id="IPR022830">
    <property type="entry name" value="Indigdn_synthA-like"/>
</dbReference>
<keyword evidence="5" id="KW-0326">Glycosidase</keyword>
<gene>
    <name evidence="6" type="ORF">PIIN_02430</name>
</gene>
<dbReference type="STRING" id="1109443.G4TB55"/>
<dbReference type="GO" id="GO:0004730">
    <property type="term" value="F:pseudouridylate synthase activity"/>
    <property type="evidence" value="ECO:0007669"/>
    <property type="project" value="InterPro"/>
</dbReference>
<keyword evidence="3" id="KW-0464">Manganese</keyword>
<evidence type="ECO:0000256" key="2">
    <source>
        <dbReference type="ARBA" id="ARBA00022801"/>
    </source>
</evidence>
<dbReference type="AlphaFoldDB" id="G4TB55"/>
<dbReference type="Pfam" id="PF04227">
    <property type="entry name" value="Indigoidine_A"/>
    <property type="match status" value="1"/>
</dbReference>
<dbReference type="PANTHER" id="PTHR42909">
    <property type="entry name" value="ZGC:136858"/>
    <property type="match status" value="1"/>
</dbReference>
<dbReference type="EMBL" id="CAFZ01000035">
    <property type="protein sequence ID" value="CCA68567.1"/>
    <property type="molecule type" value="Genomic_DNA"/>
</dbReference>
<dbReference type="InParanoid" id="G4TB55"/>
<dbReference type="eggNOG" id="KOG3009">
    <property type="taxonomic scope" value="Eukaryota"/>
</dbReference>
<keyword evidence="1" id="KW-0479">Metal-binding</keyword>
<dbReference type="GO" id="GO:0005737">
    <property type="term" value="C:cytoplasm"/>
    <property type="evidence" value="ECO:0007669"/>
    <property type="project" value="TreeGrafter"/>
</dbReference>
<evidence type="ECO:0000256" key="3">
    <source>
        <dbReference type="ARBA" id="ARBA00023211"/>
    </source>
</evidence>
<dbReference type="Proteomes" id="UP000007148">
    <property type="component" value="Unassembled WGS sequence"/>
</dbReference>